<dbReference type="GO" id="GO:0016616">
    <property type="term" value="F:oxidoreductase activity, acting on the CH-OH group of donors, NAD or NADP as acceptor"/>
    <property type="evidence" value="ECO:0007669"/>
    <property type="project" value="InterPro"/>
</dbReference>
<dbReference type="AlphaFoldDB" id="A0A7D8UXR2"/>
<protein>
    <recommendedName>
        <fullName evidence="5">Enoyl reductase (ER) domain-containing protein</fullName>
    </recommendedName>
</protein>
<dbReference type="InterPro" id="IPR013149">
    <property type="entry name" value="ADH-like_C"/>
</dbReference>
<keyword evidence="3" id="KW-0862">Zinc</keyword>
<reference evidence="6 7" key="1">
    <citation type="journal article" date="2019" name="PLoS Genet.">
        <title>Convergent evolution of linked mating-type loci in basidiomycete fungi.</title>
        <authorList>
            <person name="Sun S."/>
            <person name="Coelho M.A."/>
            <person name="Heitman J."/>
            <person name="Nowrousian M."/>
        </authorList>
    </citation>
    <scope>NUCLEOTIDE SEQUENCE [LARGE SCALE GENOMIC DNA]</scope>
    <source>
        <strain evidence="6 7">CBS 4282</strain>
    </source>
</reference>
<dbReference type="InterPro" id="IPR020843">
    <property type="entry name" value="ER"/>
</dbReference>
<dbReference type="GO" id="GO:0046872">
    <property type="term" value="F:metal ion binding"/>
    <property type="evidence" value="ECO:0007669"/>
    <property type="project" value="UniProtKB-KW"/>
</dbReference>
<dbReference type="Proteomes" id="UP000473826">
    <property type="component" value="Unassembled WGS sequence"/>
</dbReference>
<sequence>MSATIPTQFTGQAALKKQDPKNFDLHETKYTPRAFTEDDVIIKIDACGVCGTDLHVMTCGWGEHDQFPAITGHEIVGRVVRAGKNTTHAVGDRVGVGAQGASCGECVNCKNHEEPYCIKGFVGTYQGPTGDAVQPYTQGGYADYYQGPGHFAVRIPDGLDSAVAAPLLCAGVTVYAPLAYYGAKAGKKVGIVGIGGLGHLGVQFAKALGADVYAISHSDRKRGDAATLGATGFINTHDGADKVLAEHAASFDIILSTSDQDDMPLNELYLPLLKARGQFISVGLPNDGLPKMGWALLGKTVTGSLVGSPKELEDMFRLALEKNIRPWIETRPMSEATQTVNDMYAGKAKFRYVLVN</sequence>
<feature type="domain" description="Enoyl reductase (ER)" evidence="5">
    <location>
        <begin position="18"/>
        <end position="354"/>
    </location>
</feature>
<evidence type="ECO:0000313" key="6">
    <source>
        <dbReference type="EMBL" id="TXT07191.1"/>
    </source>
</evidence>
<gene>
    <name evidence="6" type="ORF">VHUM_03361</name>
</gene>
<keyword evidence="2" id="KW-0479">Metal-binding</keyword>
<evidence type="ECO:0000259" key="5">
    <source>
        <dbReference type="SMART" id="SM00829"/>
    </source>
</evidence>
<evidence type="ECO:0000256" key="2">
    <source>
        <dbReference type="ARBA" id="ARBA00022723"/>
    </source>
</evidence>
<dbReference type="Pfam" id="PF00107">
    <property type="entry name" value="ADH_zinc_N"/>
    <property type="match status" value="1"/>
</dbReference>
<dbReference type="InterPro" id="IPR047109">
    <property type="entry name" value="CAD-like"/>
</dbReference>
<dbReference type="InterPro" id="IPR011032">
    <property type="entry name" value="GroES-like_sf"/>
</dbReference>
<dbReference type="Gene3D" id="3.90.180.10">
    <property type="entry name" value="Medium-chain alcohol dehydrogenases, catalytic domain"/>
    <property type="match status" value="1"/>
</dbReference>
<keyword evidence="7" id="KW-1185">Reference proteome</keyword>
<dbReference type="InterPro" id="IPR013154">
    <property type="entry name" value="ADH-like_N"/>
</dbReference>
<dbReference type="Pfam" id="PF08240">
    <property type="entry name" value="ADH_N"/>
    <property type="match status" value="1"/>
</dbReference>
<evidence type="ECO:0000313" key="7">
    <source>
        <dbReference type="Proteomes" id="UP000473826"/>
    </source>
</evidence>
<dbReference type="SUPFAM" id="SSF50129">
    <property type="entry name" value="GroES-like"/>
    <property type="match status" value="1"/>
</dbReference>
<evidence type="ECO:0000256" key="1">
    <source>
        <dbReference type="ARBA" id="ARBA00001947"/>
    </source>
</evidence>
<dbReference type="EMBL" id="QKWK01000009">
    <property type="protein sequence ID" value="TXT07191.1"/>
    <property type="molecule type" value="Genomic_DNA"/>
</dbReference>
<dbReference type="SMART" id="SM00829">
    <property type="entry name" value="PKS_ER"/>
    <property type="match status" value="1"/>
</dbReference>
<comment type="cofactor">
    <cofactor evidence="1">
        <name>Zn(2+)</name>
        <dbReference type="ChEBI" id="CHEBI:29105"/>
    </cofactor>
</comment>
<evidence type="ECO:0000256" key="3">
    <source>
        <dbReference type="ARBA" id="ARBA00022833"/>
    </source>
</evidence>
<accession>A0A7D8UXR2</accession>
<dbReference type="FunFam" id="3.40.50.720:FF:000022">
    <property type="entry name" value="Cinnamyl alcohol dehydrogenase"/>
    <property type="match status" value="1"/>
</dbReference>
<dbReference type="SUPFAM" id="SSF51735">
    <property type="entry name" value="NAD(P)-binding Rossmann-fold domains"/>
    <property type="match status" value="1"/>
</dbReference>
<keyword evidence="4" id="KW-0560">Oxidoreductase</keyword>
<organism evidence="6 7">
    <name type="scientific">Vanrija humicola</name>
    <name type="common">Yeast</name>
    <name type="synonym">Cryptococcus humicola</name>
    <dbReference type="NCBI Taxonomy" id="5417"/>
    <lineage>
        <taxon>Eukaryota</taxon>
        <taxon>Fungi</taxon>
        <taxon>Dikarya</taxon>
        <taxon>Basidiomycota</taxon>
        <taxon>Agaricomycotina</taxon>
        <taxon>Tremellomycetes</taxon>
        <taxon>Trichosporonales</taxon>
        <taxon>Trichosporonaceae</taxon>
        <taxon>Vanrija</taxon>
    </lineage>
</organism>
<dbReference type="Gene3D" id="3.40.50.720">
    <property type="entry name" value="NAD(P)-binding Rossmann-like Domain"/>
    <property type="match status" value="1"/>
</dbReference>
<evidence type="ECO:0000256" key="4">
    <source>
        <dbReference type="ARBA" id="ARBA00023002"/>
    </source>
</evidence>
<dbReference type="PANTHER" id="PTHR42683">
    <property type="entry name" value="ALDEHYDE REDUCTASE"/>
    <property type="match status" value="1"/>
</dbReference>
<dbReference type="InterPro" id="IPR036291">
    <property type="entry name" value="NAD(P)-bd_dom_sf"/>
</dbReference>
<comment type="caution">
    <text evidence="6">The sequence shown here is derived from an EMBL/GenBank/DDBJ whole genome shotgun (WGS) entry which is preliminary data.</text>
</comment>
<dbReference type="CDD" id="cd05283">
    <property type="entry name" value="CAD1"/>
    <property type="match status" value="1"/>
</dbReference>
<name>A0A7D8UXR2_VANHU</name>
<proteinExistence type="predicted"/>
<dbReference type="OrthoDB" id="1879366at2759"/>